<proteinExistence type="inferred from homology"/>
<dbReference type="Proteomes" id="UP000466442">
    <property type="component" value="Unassembled WGS sequence"/>
</dbReference>
<evidence type="ECO:0000256" key="6">
    <source>
        <dbReference type="SAM" id="Phobius"/>
    </source>
</evidence>
<evidence type="ECO:0000256" key="4">
    <source>
        <dbReference type="ARBA" id="ARBA00022989"/>
    </source>
</evidence>
<dbReference type="EMBL" id="WIXP02000007">
    <property type="protein sequence ID" value="KAF6208218.1"/>
    <property type="molecule type" value="Genomic_DNA"/>
</dbReference>
<dbReference type="GO" id="GO:0033013">
    <property type="term" value="P:tetrapyrrole metabolic process"/>
    <property type="evidence" value="ECO:0007669"/>
    <property type="project" value="UniProtKB-ARBA"/>
</dbReference>
<dbReference type="Pfam" id="PF03073">
    <property type="entry name" value="TspO_MBR"/>
    <property type="match status" value="1"/>
</dbReference>
<name>A0A8S9XIX7_APOLU</name>
<dbReference type="PANTHER" id="PTHR10057">
    <property type="entry name" value="PERIPHERAL-TYPE BENZODIAZEPINE RECEPTOR"/>
    <property type="match status" value="1"/>
</dbReference>
<feature type="transmembrane region" description="Helical" evidence="6">
    <location>
        <begin position="112"/>
        <end position="134"/>
    </location>
</feature>
<dbReference type="InterPro" id="IPR038330">
    <property type="entry name" value="TspO/MBR-related_sf"/>
</dbReference>
<comment type="subcellular location">
    <subcellularLocation>
        <location evidence="1">Membrane</location>
        <topology evidence="1">Multi-pass membrane protein</topology>
    </subcellularLocation>
</comment>
<dbReference type="AlphaFoldDB" id="A0A8S9XIX7"/>
<keyword evidence="5 6" id="KW-0472">Membrane</keyword>
<evidence type="ECO:0000313" key="8">
    <source>
        <dbReference type="Proteomes" id="UP000466442"/>
    </source>
</evidence>
<evidence type="ECO:0000256" key="5">
    <source>
        <dbReference type="ARBA" id="ARBA00023136"/>
    </source>
</evidence>
<feature type="transmembrane region" description="Helical" evidence="6">
    <location>
        <begin position="83"/>
        <end position="105"/>
    </location>
</feature>
<keyword evidence="8" id="KW-1185">Reference proteome</keyword>
<evidence type="ECO:0000256" key="2">
    <source>
        <dbReference type="ARBA" id="ARBA00007524"/>
    </source>
</evidence>
<evidence type="ECO:0000256" key="3">
    <source>
        <dbReference type="ARBA" id="ARBA00022692"/>
    </source>
</evidence>
<evidence type="ECO:0000256" key="1">
    <source>
        <dbReference type="ARBA" id="ARBA00004141"/>
    </source>
</evidence>
<dbReference type="InterPro" id="IPR004307">
    <property type="entry name" value="TspO_MBR"/>
</dbReference>
<reference evidence="7" key="1">
    <citation type="journal article" date="2021" name="Mol. Ecol. Resour.">
        <title>Apolygus lucorum genome provides insights into omnivorousness and mesophyll feeding.</title>
        <authorList>
            <person name="Liu Y."/>
            <person name="Liu H."/>
            <person name="Wang H."/>
            <person name="Huang T."/>
            <person name="Liu B."/>
            <person name="Yang B."/>
            <person name="Yin L."/>
            <person name="Li B."/>
            <person name="Zhang Y."/>
            <person name="Zhang S."/>
            <person name="Jiang F."/>
            <person name="Zhang X."/>
            <person name="Ren Y."/>
            <person name="Wang B."/>
            <person name="Wang S."/>
            <person name="Lu Y."/>
            <person name="Wu K."/>
            <person name="Fan W."/>
            <person name="Wang G."/>
        </authorList>
    </citation>
    <scope>NUCLEOTIDE SEQUENCE</scope>
    <source>
        <strain evidence="7">12Hb</strain>
    </source>
</reference>
<accession>A0A8S9XIX7</accession>
<feature type="transmembrane region" description="Helical" evidence="6">
    <location>
        <begin position="6"/>
        <end position="26"/>
    </location>
</feature>
<dbReference type="Gene3D" id="1.20.1260.100">
    <property type="entry name" value="TspO/MBR protein"/>
    <property type="match status" value="1"/>
</dbReference>
<feature type="transmembrane region" description="Helical" evidence="6">
    <location>
        <begin position="47"/>
        <end position="71"/>
    </location>
</feature>
<protein>
    <submittedName>
        <fullName evidence="7">Uncharacterized protein</fullName>
    </submittedName>
</protein>
<dbReference type="GO" id="GO:0016020">
    <property type="term" value="C:membrane"/>
    <property type="evidence" value="ECO:0007669"/>
    <property type="project" value="UniProtKB-SubCell"/>
</dbReference>
<keyword evidence="4 6" id="KW-1133">Transmembrane helix</keyword>
<keyword evidence="3 6" id="KW-0812">Transmembrane</keyword>
<organism evidence="7 8">
    <name type="scientific">Apolygus lucorum</name>
    <name type="common">Small green plant bug</name>
    <name type="synonym">Lygocoris lucorum</name>
    <dbReference type="NCBI Taxonomy" id="248454"/>
    <lineage>
        <taxon>Eukaryota</taxon>
        <taxon>Metazoa</taxon>
        <taxon>Ecdysozoa</taxon>
        <taxon>Arthropoda</taxon>
        <taxon>Hexapoda</taxon>
        <taxon>Insecta</taxon>
        <taxon>Pterygota</taxon>
        <taxon>Neoptera</taxon>
        <taxon>Paraneoptera</taxon>
        <taxon>Hemiptera</taxon>
        <taxon>Heteroptera</taxon>
        <taxon>Panheteroptera</taxon>
        <taxon>Cimicomorpha</taxon>
        <taxon>Miridae</taxon>
        <taxon>Mirini</taxon>
        <taxon>Apolygus</taxon>
    </lineage>
</organism>
<comment type="caution">
    <text evidence="7">The sequence shown here is derived from an EMBL/GenBank/DDBJ whole genome shotgun (WGS) entry which is preliminary data.</text>
</comment>
<evidence type="ECO:0000313" key="7">
    <source>
        <dbReference type="EMBL" id="KAF6208218.1"/>
    </source>
</evidence>
<dbReference type="PANTHER" id="PTHR10057:SF0">
    <property type="entry name" value="TRANSLOCATOR PROTEIN"/>
    <property type="match status" value="1"/>
</dbReference>
<gene>
    <name evidence="7" type="ORF">GE061_016670</name>
</gene>
<comment type="similarity">
    <text evidence="2">Belongs to the TspO/BZRP family.</text>
</comment>
<sequence length="182" mass="20710">MEMDTVAAVVASALPNAGFLMARWIGRKMSSSLWLADLKHPPWVTEIIQYALTMAWAVANFMMGHLSYIVWDKSDVGSRTGSALPMTSYVFLLLLFWTHYPIYLLSRSLKYGLVDILLTMVAAISTFVLFSQVTSQTTRLMSLFMVLLAHEVLYSTWLFMRNPSGRILQTNKHCRSKRSFAK</sequence>